<sequence length="69" mass="7421">MKKFLFTLGFVVCFGALTSCSVDEIDENNTTQVSENTTLNNSASVSGKDGDEEIPPVVTVDPIVKPKQD</sequence>
<name>A0A4Z0LB85_9FLAO</name>
<reference evidence="2 3" key="1">
    <citation type="submission" date="2019-04" db="EMBL/GenBank/DDBJ databases">
        <title>Flavobacterium sp. strain DS2-A Genome sequencing and assembly.</title>
        <authorList>
            <person name="Kim I."/>
        </authorList>
    </citation>
    <scope>NUCLEOTIDE SEQUENCE [LARGE SCALE GENOMIC DNA]</scope>
    <source>
        <strain evidence="2 3">DS2-A</strain>
    </source>
</reference>
<evidence type="ECO:0000256" key="1">
    <source>
        <dbReference type="SAM" id="MobiDB-lite"/>
    </source>
</evidence>
<feature type="compositionally biased region" description="Polar residues" evidence="1">
    <location>
        <begin position="29"/>
        <end position="45"/>
    </location>
</feature>
<gene>
    <name evidence="2" type="ORF">E4635_06430</name>
</gene>
<dbReference type="Proteomes" id="UP000297407">
    <property type="component" value="Unassembled WGS sequence"/>
</dbReference>
<dbReference type="OrthoDB" id="1399177at2"/>
<proteinExistence type="predicted"/>
<evidence type="ECO:0000313" key="3">
    <source>
        <dbReference type="Proteomes" id="UP000297407"/>
    </source>
</evidence>
<keyword evidence="3" id="KW-1185">Reference proteome</keyword>
<accession>A0A4Z0LB85</accession>
<feature type="region of interest" description="Disordered" evidence="1">
    <location>
        <begin position="29"/>
        <end position="69"/>
    </location>
</feature>
<dbReference type="PROSITE" id="PS51257">
    <property type="entry name" value="PROKAR_LIPOPROTEIN"/>
    <property type="match status" value="1"/>
</dbReference>
<evidence type="ECO:0000313" key="2">
    <source>
        <dbReference type="EMBL" id="TGD58545.1"/>
    </source>
</evidence>
<dbReference type="RefSeq" id="WP_135525805.1">
    <property type="nucleotide sequence ID" value="NZ_SRLH01000003.1"/>
</dbReference>
<organism evidence="2 3">
    <name type="scientific">Flavobacterium humi</name>
    <dbReference type="NCBI Taxonomy" id="2562683"/>
    <lineage>
        <taxon>Bacteria</taxon>
        <taxon>Pseudomonadati</taxon>
        <taxon>Bacteroidota</taxon>
        <taxon>Flavobacteriia</taxon>
        <taxon>Flavobacteriales</taxon>
        <taxon>Flavobacteriaceae</taxon>
        <taxon>Flavobacterium</taxon>
    </lineage>
</organism>
<protein>
    <submittedName>
        <fullName evidence="2">Uncharacterized protein</fullName>
    </submittedName>
</protein>
<comment type="caution">
    <text evidence="2">The sequence shown here is derived from an EMBL/GenBank/DDBJ whole genome shotgun (WGS) entry which is preliminary data.</text>
</comment>
<dbReference type="EMBL" id="SRLH01000003">
    <property type="protein sequence ID" value="TGD58545.1"/>
    <property type="molecule type" value="Genomic_DNA"/>
</dbReference>
<dbReference type="AlphaFoldDB" id="A0A4Z0LB85"/>